<keyword evidence="7" id="KW-0479">Metal-binding</keyword>
<dbReference type="EMBL" id="BAABLK010000022">
    <property type="protein sequence ID" value="GAA5226572.1"/>
    <property type="molecule type" value="Genomic_DNA"/>
</dbReference>
<evidence type="ECO:0000256" key="15">
    <source>
        <dbReference type="SAM" id="MobiDB-lite"/>
    </source>
</evidence>
<evidence type="ECO:0000256" key="13">
    <source>
        <dbReference type="ARBA" id="ARBA00049433"/>
    </source>
</evidence>
<evidence type="ECO:0000256" key="11">
    <source>
        <dbReference type="ARBA" id="ARBA00023027"/>
    </source>
</evidence>
<evidence type="ECO:0000256" key="7">
    <source>
        <dbReference type="ARBA" id="ARBA00022723"/>
    </source>
</evidence>
<evidence type="ECO:0000313" key="18">
    <source>
        <dbReference type="EMBL" id="GAA5226572.1"/>
    </source>
</evidence>
<dbReference type="PANTHER" id="PTHR43396:SF3">
    <property type="entry name" value="FLAVOHEMOPROTEIN"/>
    <property type="match status" value="1"/>
</dbReference>
<dbReference type="PROSITE" id="PS51384">
    <property type="entry name" value="FAD_FR"/>
    <property type="match status" value="1"/>
</dbReference>
<name>A0ABP9TLG7_9MICC</name>
<dbReference type="EC" id="1.14.12.17" evidence="3"/>
<proteinExistence type="inferred from homology"/>
<dbReference type="Pfam" id="PF00175">
    <property type="entry name" value="NAD_binding_1"/>
    <property type="match status" value="1"/>
</dbReference>
<evidence type="ECO:0000256" key="4">
    <source>
        <dbReference type="ARBA" id="ARBA00022617"/>
    </source>
</evidence>
<keyword evidence="11" id="KW-0520">NAD</keyword>
<dbReference type="Gene3D" id="1.10.490.10">
    <property type="entry name" value="Globins"/>
    <property type="match status" value="1"/>
</dbReference>
<keyword evidence="4 14" id="KW-0349">Heme</keyword>
<evidence type="ECO:0000259" key="16">
    <source>
        <dbReference type="PROSITE" id="PS01033"/>
    </source>
</evidence>
<evidence type="ECO:0000256" key="1">
    <source>
        <dbReference type="ARBA" id="ARBA00001970"/>
    </source>
</evidence>
<dbReference type="SUPFAM" id="SSF63380">
    <property type="entry name" value="Riboflavin synthase domain-like"/>
    <property type="match status" value="1"/>
</dbReference>
<dbReference type="Gene3D" id="3.40.50.80">
    <property type="entry name" value="Nucleotide-binding domain of ferredoxin-NADP reductase (FNR) module"/>
    <property type="match status" value="1"/>
</dbReference>
<comment type="catalytic activity">
    <reaction evidence="13">
        <text>2 nitric oxide + NADPH + 2 O2 = 2 nitrate + NADP(+) + H(+)</text>
        <dbReference type="Rhea" id="RHEA:19465"/>
        <dbReference type="ChEBI" id="CHEBI:15378"/>
        <dbReference type="ChEBI" id="CHEBI:15379"/>
        <dbReference type="ChEBI" id="CHEBI:16480"/>
        <dbReference type="ChEBI" id="CHEBI:17632"/>
        <dbReference type="ChEBI" id="CHEBI:57783"/>
        <dbReference type="ChEBI" id="CHEBI:58349"/>
        <dbReference type="EC" id="1.14.12.17"/>
    </reaction>
</comment>
<dbReference type="PANTHER" id="PTHR43396">
    <property type="entry name" value="FLAVOHEMOPROTEIN"/>
    <property type="match status" value="1"/>
</dbReference>
<reference evidence="19" key="1">
    <citation type="journal article" date="2019" name="Int. J. Syst. Evol. Microbiol.">
        <title>The Global Catalogue of Microorganisms (GCM) 10K type strain sequencing project: providing services to taxonomists for standard genome sequencing and annotation.</title>
        <authorList>
            <consortium name="The Broad Institute Genomics Platform"/>
            <consortium name="The Broad Institute Genome Sequencing Center for Infectious Disease"/>
            <person name="Wu L."/>
            <person name="Ma J."/>
        </authorList>
    </citation>
    <scope>NUCLEOTIDE SEQUENCE [LARGE SCALE GENOMIC DNA]</scope>
    <source>
        <strain evidence="19">JCM 18952</strain>
    </source>
</reference>
<organism evidence="18 19">
    <name type="scientific">Paeniglutamicibacter antarcticus</name>
    <dbReference type="NCBI Taxonomy" id="494023"/>
    <lineage>
        <taxon>Bacteria</taxon>
        <taxon>Bacillati</taxon>
        <taxon>Actinomycetota</taxon>
        <taxon>Actinomycetes</taxon>
        <taxon>Micrococcales</taxon>
        <taxon>Micrococcaceae</taxon>
        <taxon>Paeniglutamicibacter</taxon>
    </lineage>
</organism>
<evidence type="ECO:0000256" key="6">
    <source>
        <dbReference type="ARBA" id="ARBA00022714"/>
    </source>
</evidence>
<dbReference type="Proteomes" id="UP001501257">
    <property type="component" value="Unassembled WGS sequence"/>
</dbReference>
<dbReference type="InterPro" id="IPR008333">
    <property type="entry name" value="Cbr1-like_FAD-bd_dom"/>
</dbReference>
<protein>
    <recommendedName>
        <fullName evidence="3">nitric oxide dioxygenase</fullName>
        <ecNumber evidence="3">1.14.12.17</ecNumber>
    </recommendedName>
</protein>
<dbReference type="Pfam" id="PF00042">
    <property type="entry name" value="Globin"/>
    <property type="match status" value="1"/>
</dbReference>
<evidence type="ECO:0000256" key="9">
    <source>
        <dbReference type="ARBA" id="ARBA00023004"/>
    </source>
</evidence>
<evidence type="ECO:0000259" key="17">
    <source>
        <dbReference type="PROSITE" id="PS51384"/>
    </source>
</evidence>
<evidence type="ECO:0000256" key="2">
    <source>
        <dbReference type="ARBA" id="ARBA00006401"/>
    </source>
</evidence>
<dbReference type="InterPro" id="IPR017938">
    <property type="entry name" value="Riboflavin_synthase-like_b-brl"/>
</dbReference>
<comment type="similarity">
    <text evidence="2">In the C-terminal section; belongs to the flavoprotein pyridine nucleotide cytochrome reductase family.</text>
</comment>
<dbReference type="CDD" id="cd14782">
    <property type="entry name" value="FHb-globin_2"/>
    <property type="match status" value="1"/>
</dbReference>
<dbReference type="InterPro" id="IPR039261">
    <property type="entry name" value="FNR_nucleotide-bd"/>
</dbReference>
<feature type="compositionally biased region" description="Polar residues" evidence="15">
    <location>
        <begin position="440"/>
        <end position="449"/>
    </location>
</feature>
<dbReference type="InterPro" id="IPR012292">
    <property type="entry name" value="Globin/Proto"/>
</dbReference>
<keyword evidence="10" id="KW-0411">Iron-sulfur</keyword>
<keyword evidence="6" id="KW-0001">2Fe-2S</keyword>
<dbReference type="RefSeq" id="WP_345466883.1">
    <property type="nucleotide sequence ID" value="NZ_BAABLK010000022.1"/>
</dbReference>
<evidence type="ECO:0000256" key="8">
    <source>
        <dbReference type="ARBA" id="ARBA00022857"/>
    </source>
</evidence>
<evidence type="ECO:0000256" key="3">
    <source>
        <dbReference type="ARBA" id="ARBA00012229"/>
    </source>
</evidence>
<evidence type="ECO:0000256" key="12">
    <source>
        <dbReference type="ARBA" id="ARBA00048649"/>
    </source>
</evidence>
<comment type="caution">
    <text evidence="18">The sequence shown here is derived from an EMBL/GenBank/DDBJ whole genome shotgun (WGS) entry which is preliminary data.</text>
</comment>
<dbReference type="InterPro" id="IPR017927">
    <property type="entry name" value="FAD-bd_FR_type"/>
</dbReference>
<accession>A0ABP9TLG7</accession>
<evidence type="ECO:0000256" key="10">
    <source>
        <dbReference type="ARBA" id="ARBA00023014"/>
    </source>
</evidence>
<comment type="similarity">
    <text evidence="14">Belongs to the globin family.</text>
</comment>
<dbReference type="InterPro" id="IPR009050">
    <property type="entry name" value="Globin-like_sf"/>
</dbReference>
<feature type="domain" description="Globin" evidence="16">
    <location>
        <begin position="1"/>
        <end position="141"/>
    </location>
</feature>
<keyword evidence="19" id="KW-1185">Reference proteome</keyword>
<sequence>MLSDSSLPLIKATLPVVAENIQEIASRFYRHMFQGRPELLDGMFNRGNQADGKQQQALAGSIAAFAVALVERPDRLPDQLLDRVAHKHVSLGLRPHQYAIVHENLMWAIVDTLGEAVTPEVAAAWDEVYWIMANMLINKERGLYSAVNLTPDEIWRTWEVTERIEETEDVVRFVVRRNDPRPTKSSLPGQYVSLKREMADGVHQLRQYSLTRADDGEHRQFAVKRVSGIKGNPDGEMSNLLHSSLVPGDRVMLSAPFGDVVLNYSNRPVVLASAGIGITPMAGMLSHMVHAGASRKVHVLHADAHPGSFALRAQVEEDLAALQHGRLDAWFENPGESSAGNEHVGFMNLEDTKLDDDAEYYLCGPLPFMQHVRSSLVARGVPAKDIQYEVSVPICGWLTSSRQKRPRSCPRGHKSRGSGHPDRSHGFPPKCAQALRSSCRRQVSGPSSR</sequence>
<comment type="cofactor">
    <cofactor evidence="1">
        <name>heme b</name>
        <dbReference type="ChEBI" id="CHEBI:60344"/>
    </cofactor>
</comment>
<dbReference type="Pfam" id="PF00970">
    <property type="entry name" value="FAD_binding_6"/>
    <property type="match status" value="1"/>
</dbReference>
<feature type="compositionally biased region" description="Basic residues" evidence="15">
    <location>
        <begin position="402"/>
        <end position="417"/>
    </location>
</feature>
<dbReference type="CDD" id="cd06184">
    <property type="entry name" value="flavohem_like_fad_nad_binding"/>
    <property type="match status" value="1"/>
</dbReference>
<keyword evidence="9" id="KW-0408">Iron</keyword>
<evidence type="ECO:0000256" key="5">
    <source>
        <dbReference type="ARBA" id="ARBA00022621"/>
    </source>
</evidence>
<keyword evidence="8" id="KW-0521">NADP</keyword>
<dbReference type="SUPFAM" id="SSF46458">
    <property type="entry name" value="Globin-like"/>
    <property type="match status" value="1"/>
</dbReference>
<gene>
    <name evidence="18" type="ORF">GCM10025778_11050</name>
</gene>
<evidence type="ECO:0000313" key="19">
    <source>
        <dbReference type="Proteomes" id="UP001501257"/>
    </source>
</evidence>
<dbReference type="InterPro" id="IPR000971">
    <property type="entry name" value="Globin"/>
</dbReference>
<feature type="region of interest" description="Disordered" evidence="15">
    <location>
        <begin position="402"/>
        <end position="449"/>
    </location>
</feature>
<comment type="catalytic activity">
    <reaction evidence="12">
        <text>2 nitric oxide + NADH + 2 O2 = 2 nitrate + NAD(+) + H(+)</text>
        <dbReference type="Rhea" id="RHEA:19469"/>
        <dbReference type="ChEBI" id="CHEBI:15378"/>
        <dbReference type="ChEBI" id="CHEBI:15379"/>
        <dbReference type="ChEBI" id="CHEBI:16480"/>
        <dbReference type="ChEBI" id="CHEBI:17632"/>
        <dbReference type="ChEBI" id="CHEBI:57540"/>
        <dbReference type="ChEBI" id="CHEBI:57945"/>
        <dbReference type="EC" id="1.14.12.17"/>
    </reaction>
</comment>
<feature type="domain" description="FAD-binding FR-type" evidence="17">
    <location>
        <begin position="153"/>
        <end position="263"/>
    </location>
</feature>
<dbReference type="PROSITE" id="PS01033">
    <property type="entry name" value="GLOBIN"/>
    <property type="match status" value="1"/>
</dbReference>
<dbReference type="Gene3D" id="2.40.30.10">
    <property type="entry name" value="Translation factors"/>
    <property type="match status" value="1"/>
</dbReference>
<keyword evidence="14" id="KW-0813">Transport</keyword>
<evidence type="ECO:0000256" key="14">
    <source>
        <dbReference type="RuleBase" id="RU000356"/>
    </source>
</evidence>
<keyword evidence="5 14" id="KW-0561">Oxygen transport</keyword>
<dbReference type="InterPro" id="IPR001433">
    <property type="entry name" value="OxRdtase_FAD/NAD-bd"/>
</dbReference>
<dbReference type="SUPFAM" id="SSF52343">
    <property type="entry name" value="Ferredoxin reductase-like, C-terminal NADP-linked domain"/>
    <property type="match status" value="1"/>
</dbReference>